<dbReference type="CDD" id="cd01803">
    <property type="entry name" value="Ubl_ubiquitin"/>
    <property type="match status" value="1"/>
</dbReference>
<dbReference type="Pfam" id="PF17862">
    <property type="entry name" value="AAA_lid_3"/>
    <property type="match status" value="1"/>
</dbReference>
<dbReference type="FunFam" id="3.40.50.300:FF:000033">
    <property type="entry name" value="26S protease regulatory subunit 6B"/>
    <property type="match status" value="1"/>
</dbReference>
<dbReference type="Pfam" id="PF00004">
    <property type="entry name" value="AAA"/>
    <property type="match status" value="1"/>
</dbReference>
<dbReference type="Gene3D" id="3.10.20.90">
    <property type="entry name" value="Phosphatidylinositol 3-kinase Catalytic Subunit, Chain A, domain 1"/>
    <property type="match status" value="1"/>
</dbReference>
<sequence>MQIFVKTLTGKTITLDVEASDTIDNVKAKIQDKEGIPPDQQRLIFAGKQLEDGRTLSDYNIQKESTLHLVLRLRGGVIEPSLAVLARKFNCEKMICRKCYARLHARAVHLGFSFGAEELPQEEVRTLQPAPPQEEAEVIATAEGTGCLLLVLAAACEAHDTNGSRGRRAEEHRHLQGQQQEEIIPEEGWEFPLGTRLAFASSIESELLGSGSSSQNSLNLLAGYRYSQVSFSVPAEFTFGIDHAQAVIKLVTSGVTLSECSRSTYDVSMDIVRTSVTLQTYAPSALADGALLRVQTLDVEGTVMGQDTIFPHVAFMHGGYYQLCYSPDGSMVGNEELNAIVPIQVRVFGVASECEGNGCLALERWDCFFSYRYEANSMCRVDFRSFGGGRPGFSVEAAAVSKSLWTSLWGSDSYQLGVFLPGEQRNCSDVSVGEYLVVETDIFESFSWSDSNIGFITDTTTAMDMPPLKPVMATQSYALTVCYCPSYDGPVDGSVVACDDVTEYIQPVGVVYYWLLRVCDLEFKSRKTRKCSKSNALSISEALALRITLYDEVLVSYPSSPSHCACNALLVARPVPEAMRYLVDGQQAMVHTDVSWTKDDLYMRLKDLKRQMEFSDIQEEYIKDEMKNLKREMIRAQEEIKRVQSVPLVIGQFSEMIDQNHGIVSSTAGSNYFVRILSTLNRELLKPNSSVALHRHSHAVVDILPPEADSTVQSMAMSEKPDVTYADIGGMDIQKQEIKEAVELPLTHKELYAQIGIDPPSGVLLYGPPGTGKTMLAKAVANMTTATFIRMVGSEFVQKYLGEGPRMVRDVFRLARENAPSIVFIDEIDAIGTKRFDSQTGADREVQRILLELLNQMDGFDQDTTVKVIMATNRADTLDPALLRPGRLDRKIEFPLPDRRQKRLIFQTITSKMNLSEEVDLEDYVSRPEKISCADIAAICQEAGMQAVRHNRYVILPKDFEAGWKDHAKKNRIKFLPAYCPLCQLGSLGDDGEGPFPLWDPGSRCRTGKAESERLIFYPDLFDENGVLIDPGLYRYGGDRRDYKFWELPDLIGKLPMGDRLMVCYCDEGCEHFYNFFEVGEIRLADSAGIARWSKVGEGFQIIQPIETVEYPTKAGGITLFAGIRSNLSEGMHPYDSIPWRRKSIMKILSYDNTAEYLPEGSSTKVTLEEYLGLNREMTATGRRGLDFACAFNSTSVGTVNGPDSTESAKNFMAWVGPEAAQYLPFTGGENDQTFLFLEAGTYAICYCSFLDNLDECAADTGYIWAASIMVKGTRRNQNVILPTNFVVRIDLEGWGFTTEDTIRLITLTQTCSENAYNPKGVVSGFRLGCPGLDGTSCRSPKVEENIKVYLISAERTGLYIESISIQETKSILFFSGDVTAEVADGDQITLDESTVLLNGRGQLSWTDHERHIVSKLSGIYAFADEPQTTRMLWNRVSYVPGEPRQLSIALGWPEGERPDITFINQRGGWQRRNRLETDEEIQAQQAAQLRICWGASDGPDQETSKG</sequence>
<dbReference type="PANTHER" id="PTHR23073">
    <property type="entry name" value="26S PROTEASOME REGULATORY SUBUNIT"/>
    <property type="match status" value="1"/>
</dbReference>
<dbReference type="InterPro" id="IPR027417">
    <property type="entry name" value="P-loop_NTPase"/>
</dbReference>
<dbReference type="GO" id="GO:0000502">
    <property type="term" value="C:proteasome complex"/>
    <property type="evidence" value="ECO:0007669"/>
    <property type="project" value="UniProtKB-KW"/>
</dbReference>
<dbReference type="InterPro" id="IPR000626">
    <property type="entry name" value="Ubiquitin-like_dom"/>
</dbReference>
<dbReference type="InterPro" id="IPR003960">
    <property type="entry name" value="ATPase_AAA_CS"/>
</dbReference>
<keyword evidence="10" id="KW-0067">ATP-binding</keyword>
<evidence type="ECO:0000256" key="10">
    <source>
        <dbReference type="ARBA" id="ARBA00022840"/>
    </source>
</evidence>
<dbReference type="EMBL" id="CAMXCT020006124">
    <property type="protein sequence ID" value="CAL1167368.1"/>
    <property type="molecule type" value="Genomic_DNA"/>
</dbReference>
<dbReference type="Pfam" id="PF00240">
    <property type="entry name" value="ubiquitin"/>
    <property type="match status" value="1"/>
</dbReference>
<evidence type="ECO:0000256" key="9">
    <source>
        <dbReference type="ARBA" id="ARBA00022741"/>
    </source>
</evidence>
<dbReference type="SMART" id="SM00382">
    <property type="entry name" value="AAA"/>
    <property type="match status" value="1"/>
</dbReference>
<evidence type="ECO:0000256" key="15">
    <source>
        <dbReference type="ARBA" id="ARBA00035124"/>
    </source>
</evidence>
<comment type="similarity">
    <text evidence="4">Belongs to the AAA ATPase family.</text>
</comment>
<evidence type="ECO:0000256" key="1">
    <source>
        <dbReference type="ARBA" id="ARBA00002241"/>
    </source>
</evidence>
<dbReference type="EMBL" id="CAMXCT030006124">
    <property type="protein sequence ID" value="CAL4801305.1"/>
    <property type="molecule type" value="Genomic_DNA"/>
</dbReference>
<dbReference type="InterPro" id="IPR019954">
    <property type="entry name" value="Ubiquitin_CS"/>
</dbReference>
<dbReference type="Pfam" id="PF16450">
    <property type="entry name" value="Prot_ATP_ID_OB_C"/>
    <property type="match status" value="1"/>
</dbReference>
<dbReference type="InterPro" id="IPR032501">
    <property type="entry name" value="Prot_ATP_ID_OB_2nd"/>
</dbReference>
<feature type="domain" description="Ubiquitin-like" evidence="17">
    <location>
        <begin position="1"/>
        <end position="76"/>
    </location>
</feature>
<evidence type="ECO:0000256" key="14">
    <source>
        <dbReference type="ARBA" id="ARBA00023274"/>
    </source>
</evidence>
<keyword evidence="12" id="KW-0689">Ribosomal protein</keyword>
<dbReference type="FunFam" id="2.40.50.140:FF:000046">
    <property type="entry name" value="26S protease regulatory subunit 6B"/>
    <property type="match status" value="1"/>
</dbReference>
<dbReference type="Pfam" id="PF01020">
    <property type="entry name" value="Ribosomal_L40e"/>
    <property type="match status" value="1"/>
</dbReference>
<dbReference type="GO" id="GO:0006412">
    <property type="term" value="P:translation"/>
    <property type="evidence" value="ECO:0007669"/>
    <property type="project" value="InterPro"/>
</dbReference>
<evidence type="ECO:0000259" key="17">
    <source>
        <dbReference type="PROSITE" id="PS50053"/>
    </source>
</evidence>
<comment type="subunit">
    <text evidence="15">Part of the 60S ribosomal subunit.</text>
</comment>
<dbReference type="Gene3D" id="1.10.8.60">
    <property type="match status" value="1"/>
</dbReference>
<dbReference type="InterPro" id="IPR029071">
    <property type="entry name" value="Ubiquitin-like_domsf"/>
</dbReference>
<dbReference type="GO" id="GO:0003735">
    <property type="term" value="F:structural constituent of ribosome"/>
    <property type="evidence" value="ECO:0007669"/>
    <property type="project" value="InterPro"/>
</dbReference>
<dbReference type="SMART" id="SM00213">
    <property type="entry name" value="UBQ"/>
    <property type="match status" value="1"/>
</dbReference>
<dbReference type="FunFam" id="1.10.8.60:FF:000018">
    <property type="entry name" value="26S protease regulatory subunit 6B"/>
    <property type="match status" value="1"/>
</dbReference>
<dbReference type="Gene3D" id="3.40.50.300">
    <property type="entry name" value="P-loop containing nucleotide triphosphate hydrolases"/>
    <property type="match status" value="1"/>
</dbReference>
<dbReference type="InterPro" id="IPR012340">
    <property type="entry name" value="NA-bd_OB-fold"/>
</dbReference>
<keyword evidence="14" id="KW-0687">Ribonucleoprotein</keyword>
<name>A0A9P1GI39_9DINO</name>
<feature type="coiled-coil region" evidence="16">
    <location>
        <begin position="619"/>
        <end position="646"/>
    </location>
</feature>
<dbReference type="GO" id="GO:0016887">
    <property type="term" value="F:ATP hydrolysis activity"/>
    <property type="evidence" value="ECO:0007669"/>
    <property type="project" value="InterPro"/>
</dbReference>
<evidence type="ECO:0000256" key="7">
    <source>
        <dbReference type="ARBA" id="ARBA00022490"/>
    </source>
</evidence>
<gene>
    <name evidence="18" type="ORF">C1SCF055_LOCUS38924</name>
</gene>
<reference evidence="18" key="1">
    <citation type="submission" date="2022-10" db="EMBL/GenBank/DDBJ databases">
        <authorList>
            <person name="Chen Y."/>
            <person name="Dougan E. K."/>
            <person name="Chan C."/>
            <person name="Rhodes N."/>
            <person name="Thang M."/>
        </authorList>
    </citation>
    <scope>NUCLEOTIDE SEQUENCE</scope>
</reference>
<dbReference type="InterPro" id="IPR050221">
    <property type="entry name" value="26S_Proteasome_ATPase"/>
</dbReference>
<keyword evidence="16" id="KW-0175">Coiled coil</keyword>
<keyword evidence="7" id="KW-0963">Cytoplasm</keyword>
<feature type="non-terminal residue" evidence="18">
    <location>
        <position position="1507"/>
    </location>
</feature>
<dbReference type="SMART" id="SM01377">
    <property type="entry name" value="Ribosomal_L40e"/>
    <property type="match status" value="1"/>
</dbReference>
<evidence type="ECO:0000256" key="4">
    <source>
        <dbReference type="ARBA" id="ARBA00006914"/>
    </source>
</evidence>
<reference evidence="19" key="2">
    <citation type="submission" date="2024-04" db="EMBL/GenBank/DDBJ databases">
        <authorList>
            <person name="Chen Y."/>
            <person name="Shah S."/>
            <person name="Dougan E. K."/>
            <person name="Thang M."/>
            <person name="Chan C."/>
        </authorList>
    </citation>
    <scope>NUCLEOTIDE SEQUENCE [LARGE SCALE GENOMIC DNA]</scope>
</reference>
<comment type="subcellular location">
    <subcellularLocation>
        <location evidence="3">Cytoplasm</location>
    </subcellularLocation>
    <subcellularLocation>
        <location evidence="2">Nucleus</location>
    </subcellularLocation>
</comment>
<dbReference type="Gene3D" id="4.10.1060.50">
    <property type="match status" value="1"/>
</dbReference>
<evidence type="ECO:0000256" key="5">
    <source>
        <dbReference type="ARBA" id="ARBA00008373"/>
    </source>
</evidence>
<dbReference type="PROSITE" id="PS00299">
    <property type="entry name" value="UBIQUITIN_1"/>
    <property type="match status" value="1"/>
</dbReference>
<dbReference type="GO" id="GO:0005840">
    <property type="term" value="C:ribosome"/>
    <property type="evidence" value="ECO:0007669"/>
    <property type="project" value="UniProtKB-KW"/>
</dbReference>
<keyword evidence="13" id="KW-0539">Nucleus</keyword>
<accession>A0A9P1GI39</accession>
<dbReference type="GO" id="GO:0005737">
    <property type="term" value="C:cytoplasm"/>
    <property type="evidence" value="ECO:0007669"/>
    <property type="project" value="UniProtKB-SubCell"/>
</dbReference>
<dbReference type="InterPro" id="IPR011332">
    <property type="entry name" value="Ribosomal_zn-bd"/>
</dbReference>
<evidence type="ECO:0000313" key="18">
    <source>
        <dbReference type="EMBL" id="CAI4013993.1"/>
    </source>
</evidence>
<dbReference type="GO" id="GO:0005634">
    <property type="term" value="C:nucleus"/>
    <property type="evidence" value="ECO:0007669"/>
    <property type="project" value="UniProtKB-SubCell"/>
</dbReference>
<evidence type="ECO:0000256" key="8">
    <source>
        <dbReference type="ARBA" id="ARBA00022499"/>
    </source>
</evidence>
<comment type="similarity">
    <text evidence="6">In the C-terminal section; belongs to the eukaryotic ribosomal protein eL40 family.</text>
</comment>
<evidence type="ECO:0000256" key="12">
    <source>
        <dbReference type="ARBA" id="ARBA00022980"/>
    </source>
</evidence>
<dbReference type="EMBL" id="CAMXCT010006124">
    <property type="protein sequence ID" value="CAI4013993.1"/>
    <property type="molecule type" value="Genomic_DNA"/>
</dbReference>
<dbReference type="PROSITE" id="PS50053">
    <property type="entry name" value="UBIQUITIN_2"/>
    <property type="match status" value="1"/>
</dbReference>
<evidence type="ECO:0000256" key="2">
    <source>
        <dbReference type="ARBA" id="ARBA00004123"/>
    </source>
</evidence>
<evidence type="ECO:0000256" key="3">
    <source>
        <dbReference type="ARBA" id="ARBA00004496"/>
    </source>
</evidence>
<evidence type="ECO:0000256" key="13">
    <source>
        <dbReference type="ARBA" id="ARBA00023242"/>
    </source>
</evidence>
<dbReference type="PRINTS" id="PR00348">
    <property type="entry name" value="UBIQUITIN"/>
</dbReference>
<keyword evidence="11" id="KW-0647">Proteasome</keyword>
<proteinExistence type="inferred from homology"/>
<comment type="similarity">
    <text evidence="5">In the N-terminal section; belongs to the ubiquitin family.</text>
</comment>
<evidence type="ECO:0000256" key="6">
    <source>
        <dbReference type="ARBA" id="ARBA00010570"/>
    </source>
</evidence>
<dbReference type="GO" id="GO:1990904">
    <property type="term" value="C:ribonucleoprotein complex"/>
    <property type="evidence" value="ECO:0007669"/>
    <property type="project" value="UniProtKB-KW"/>
</dbReference>
<dbReference type="InterPro" id="IPR038587">
    <property type="entry name" value="Ribosomal_eL40_sf"/>
</dbReference>
<dbReference type="InterPro" id="IPR003959">
    <property type="entry name" value="ATPase_AAA_core"/>
</dbReference>
<dbReference type="GO" id="GO:0005524">
    <property type="term" value="F:ATP binding"/>
    <property type="evidence" value="ECO:0007669"/>
    <property type="project" value="UniProtKB-KW"/>
</dbReference>
<dbReference type="SUPFAM" id="SSF57829">
    <property type="entry name" value="Zn-binding ribosomal proteins"/>
    <property type="match status" value="1"/>
</dbReference>
<dbReference type="CDD" id="cd19502">
    <property type="entry name" value="RecA-like_PAN_like"/>
    <property type="match status" value="1"/>
</dbReference>
<evidence type="ECO:0000313" key="19">
    <source>
        <dbReference type="EMBL" id="CAL1167368.1"/>
    </source>
</evidence>
<keyword evidence="8" id="KW-1017">Isopeptide bond</keyword>
<comment type="caution">
    <text evidence="18">The sequence shown here is derived from an EMBL/GenBank/DDBJ whole genome shotgun (WGS) entry which is preliminary data.</text>
</comment>
<dbReference type="OrthoDB" id="419761at2759"/>
<keyword evidence="9" id="KW-0547">Nucleotide-binding</keyword>
<organism evidence="18">
    <name type="scientific">Cladocopium goreaui</name>
    <dbReference type="NCBI Taxonomy" id="2562237"/>
    <lineage>
        <taxon>Eukaryota</taxon>
        <taxon>Sar</taxon>
        <taxon>Alveolata</taxon>
        <taxon>Dinophyceae</taxon>
        <taxon>Suessiales</taxon>
        <taxon>Symbiodiniaceae</taxon>
        <taxon>Cladocopium</taxon>
    </lineage>
</organism>
<comment type="function">
    <text evidence="1">Component of the 60S subunit of the ribosome.</text>
</comment>
<keyword evidence="20" id="KW-1185">Reference proteome</keyword>
<dbReference type="InterPro" id="IPR001975">
    <property type="entry name" value="Ribosomal_eL40_dom"/>
</dbReference>
<dbReference type="InterPro" id="IPR041569">
    <property type="entry name" value="AAA_lid_3"/>
</dbReference>
<dbReference type="Proteomes" id="UP001152797">
    <property type="component" value="Unassembled WGS sequence"/>
</dbReference>
<dbReference type="InterPro" id="IPR019956">
    <property type="entry name" value="Ubiquitin_dom"/>
</dbReference>
<dbReference type="Gene3D" id="2.40.50.140">
    <property type="entry name" value="Nucleic acid-binding proteins"/>
    <property type="match status" value="1"/>
</dbReference>
<evidence type="ECO:0000313" key="20">
    <source>
        <dbReference type="Proteomes" id="UP001152797"/>
    </source>
</evidence>
<dbReference type="SUPFAM" id="SSF52540">
    <property type="entry name" value="P-loop containing nucleoside triphosphate hydrolases"/>
    <property type="match status" value="1"/>
</dbReference>
<protein>
    <recommendedName>
        <fullName evidence="17">Ubiquitin-like domain-containing protein</fullName>
    </recommendedName>
</protein>
<evidence type="ECO:0000256" key="16">
    <source>
        <dbReference type="SAM" id="Coils"/>
    </source>
</evidence>
<dbReference type="SUPFAM" id="SSF54236">
    <property type="entry name" value="Ubiquitin-like"/>
    <property type="match status" value="1"/>
</dbReference>
<dbReference type="PROSITE" id="PS00674">
    <property type="entry name" value="AAA"/>
    <property type="match status" value="1"/>
</dbReference>
<dbReference type="InterPro" id="IPR003593">
    <property type="entry name" value="AAA+_ATPase"/>
</dbReference>
<evidence type="ECO:0000256" key="11">
    <source>
        <dbReference type="ARBA" id="ARBA00022942"/>
    </source>
</evidence>
<dbReference type="FunFam" id="3.10.20.90:FF:000014">
    <property type="entry name" value="Ubiquitin-60S ribosomal L40 fusion"/>
    <property type="match status" value="1"/>
</dbReference>